<feature type="chain" id="PRO_5017397284" description="Lipoprotein" evidence="2">
    <location>
        <begin position="19"/>
        <end position="116"/>
    </location>
</feature>
<feature type="signal peptide" evidence="2">
    <location>
        <begin position="1"/>
        <end position="18"/>
    </location>
</feature>
<dbReference type="EMBL" id="QZWH01000066">
    <property type="protein sequence ID" value="RJT17802.1"/>
    <property type="molecule type" value="Genomic_DNA"/>
</dbReference>
<feature type="region of interest" description="Disordered" evidence="1">
    <location>
        <begin position="71"/>
        <end position="91"/>
    </location>
</feature>
<reference evidence="3 4" key="1">
    <citation type="submission" date="2018-09" db="EMBL/GenBank/DDBJ databases">
        <title>Draft genome sequence of Buttiauxella izardii CCUG 35510T.</title>
        <authorList>
            <person name="Salva-Serra F."/>
            <person name="Marathe N."/>
            <person name="Moore E."/>
            <person name="Stadler-Svensson L."/>
            <person name="Engstrom-Jakobsson H."/>
        </authorList>
    </citation>
    <scope>NUCLEOTIDE SEQUENCE [LARGE SCALE GENOMIC DNA]</scope>
    <source>
        <strain evidence="3 4">CCUG 35510</strain>
    </source>
</reference>
<organism evidence="3 4">
    <name type="scientific">Buttiauxella izardii</name>
    <dbReference type="NCBI Taxonomy" id="82991"/>
    <lineage>
        <taxon>Bacteria</taxon>
        <taxon>Pseudomonadati</taxon>
        <taxon>Pseudomonadota</taxon>
        <taxon>Gammaproteobacteria</taxon>
        <taxon>Enterobacterales</taxon>
        <taxon>Enterobacteriaceae</taxon>
        <taxon>Buttiauxella</taxon>
    </lineage>
</organism>
<evidence type="ECO:0000256" key="2">
    <source>
        <dbReference type="SAM" id="SignalP"/>
    </source>
</evidence>
<keyword evidence="2" id="KW-0732">Signal</keyword>
<proteinExistence type="predicted"/>
<gene>
    <name evidence="3" type="ORF">D6029_21590</name>
</gene>
<keyword evidence="4" id="KW-1185">Reference proteome</keyword>
<evidence type="ECO:0000256" key="1">
    <source>
        <dbReference type="SAM" id="MobiDB-lite"/>
    </source>
</evidence>
<sequence length="116" mass="12809">MRNLLKLSTIVLIPTLFAAGCVNKESTERSHHNSVTNQYEDAQLKDETARFLAVCEESGRQKKIAGWSESRLKEEQQKDLHRATAAASGDKVSAEISMAERARSCNQAELAAFKAS</sequence>
<evidence type="ECO:0000313" key="3">
    <source>
        <dbReference type="EMBL" id="RJT17802.1"/>
    </source>
</evidence>
<protein>
    <recommendedName>
        <fullName evidence="5">Lipoprotein</fullName>
    </recommendedName>
</protein>
<dbReference type="AlphaFoldDB" id="A0A3A5JL14"/>
<dbReference type="RefSeq" id="WP_120066722.1">
    <property type="nucleotide sequence ID" value="NZ_QZWH01000066.1"/>
</dbReference>
<accession>A0A3A5JL14</accession>
<evidence type="ECO:0000313" key="4">
    <source>
        <dbReference type="Proteomes" id="UP000276295"/>
    </source>
</evidence>
<dbReference type="Proteomes" id="UP000276295">
    <property type="component" value="Unassembled WGS sequence"/>
</dbReference>
<dbReference type="PROSITE" id="PS51257">
    <property type="entry name" value="PROKAR_LIPOPROTEIN"/>
    <property type="match status" value="1"/>
</dbReference>
<comment type="caution">
    <text evidence="3">The sequence shown here is derived from an EMBL/GenBank/DDBJ whole genome shotgun (WGS) entry which is preliminary data.</text>
</comment>
<name>A0A3A5JL14_9ENTR</name>
<evidence type="ECO:0008006" key="5">
    <source>
        <dbReference type="Google" id="ProtNLM"/>
    </source>
</evidence>
<feature type="compositionally biased region" description="Basic and acidic residues" evidence="1">
    <location>
        <begin position="71"/>
        <end position="82"/>
    </location>
</feature>